<keyword evidence="2" id="KW-1185">Reference proteome</keyword>
<evidence type="ECO:0000313" key="2">
    <source>
        <dbReference type="Proteomes" id="UP000187735"/>
    </source>
</evidence>
<organism evidence="1 2">
    <name type="scientific">Fuerstiella marisgermanici</name>
    <dbReference type="NCBI Taxonomy" id="1891926"/>
    <lineage>
        <taxon>Bacteria</taxon>
        <taxon>Pseudomonadati</taxon>
        <taxon>Planctomycetota</taxon>
        <taxon>Planctomycetia</taxon>
        <taxon>Planctomycetales</taxon>
        <taxon>Planctomycetaceae</taxon>
        <taxon>Fuerstiella</taxon>
    </lineage>
</organism>
<dbReference type="STRING" id="1891926.Fuma_06031"/>
<dbReference type="EMBL" id="CP017641">
    <property type="protein sequence ID" value="APZ96362.1"/>
    <property type="molecule type" value="Genomic_DNA"/>
</dbReference>
<reference evidence="1 2" key="1">
    <citation type="journal article" date="2016" name="Front. Microbiol.">
        <title>Fuerstia marisgermanicae gen. nov., sp. nov., an Unusual Member of the Phylum Planctomycetes from the German Wadden Sea.</title>
        <authorList>
            <person name="Kohn T."/>
            <person name="Heuer A."/>
            <person name="Jogler M."/>
            <person name="Vollmers J."/>
            <person name="Boedeker C."/>
            <person name="Bunk B."/>
            <person name="Rast P."/>
            <person name="Borchert D."/>
            <person name="Glockner I."/>
            <person name="Freese H.M."/>
            <person name="Klenk H.P."/>
            <person name="Overmann J."/>
            <person name="Kaster A.K."/>
            <person name="Rohde M."/>
            <person name="Wiegand S."/>
            <person name="Jogler C."/>
        </authorList>
    </citation>
    <scope>NUCLEOTIDE SEQUENCE [LARGE SCALE GENOMIC DNA]</scope>
    <source>
        <strain evidence="1 2">NH11</strain>
    </source>
</reference>
<name>A0A1P8WQN9_9PLAN</name>
<protein>
    <submittedName>
        <fullName evidence="1">Uncharacterized protein</fullName>
    </submittedName>
</protein>
<accession>A0A1P8WQN9</accession>
<gene>
    <name evidence="1" type="ORF">Fuma_06031</name>
</gene>
<dbReference type="AlphaFoldDB" id="A0A1P8WQN9"/>
<sequence length="337" mass="36757">MTEITISNTTDGQPQELALLNQAHAALMEACTVEEVRDVRDRAEAVRSYAKKARLGREMVVEASALRLRSERRLGQLLQQLPLAKASRGNQYSADDDQDNPESQIRLQDVGITKSDSSRLQRIAAVPEDRFQTYVKECLDAGRECSTAACLRLLGPKQPAKSKAASRGRTSPALQALLQSSSRFATLLANPFAAEHGFGTAVNVDDLCRQPVGKLATPSSHLHFLTPDHRLPQALQLVEAWGFTYAFCLPWSAELNPESAGVEVPWSQQLLLVGSRGTPALTPLSSSEYQRLASEGFSHEALVELIQHLSSGPYLDLTSNAEPVNEEWTTISGGRVG</sequence>
<proteinExistence type="predicted"/>
<dbReference type="Proteomes" id="UP000187735">
    <property type="component" value="Chromosome"/>
</dbReference>
<dbReference type="KEGG" id="fmr:Fuma_06031"/>
<dbReference type="RefSeq" id="WP_077027401.1">
    <property type="nucleotide sequence ID" value="NZ_CP017641.1"/>
</dbReference>
<dbReference type="OrthoDB" id="9800596at2"/>
<evidence type="ECO:0000313" key="1">
    <source>
        <dbReference type="EMBL" id="APZ96362.1"/>
    </source>
</evidence>